<protein>
    <submittedName>
        <fullName evidence="1">Uncharacterized protein</fullName>
    </submittedName>
</protein>
<proteinExistence type="predicted"/>
<evidence type="ECO:0000313" key="2">
    <source>
        <dbReference type="Proteomes" id="UP000317650"/>
    </source>
</evidence>
<keyword evidence="2" id="KW-1185">Reference proteome</keyword>
<reference evidence="1 2" key="1">
    <citation type="journal article" date="2019" name="Nat. Plants">
        <title>Genome sequencing of Musa balbisiana reveals subgenome evolution and function divergence in polyploid bananas.</title>
        <authorList>
            <person name="Yao X."/>
        </authorList>
    </citation>
    <scope>NUCLEOTIDE SEQUENCE [LARGE SCALE GENOMIC DNA]</scope>
    <source>
        <strain evidence="2">cv. DH-PKW</strain>
        <tissue evidence="1">Leaves</tissue>
    </source>
</reference>
<sequence length="132" mass="14888">MAWRSLEASSRRGGLDFEKSKTTNLCFLKRKKKVEEQSWAGEKFLGGGIGARGHWSTIWPLEIVEADGRRVEEAELSIGDEEGLALLNASPRSRMPSCRGLATQWLRRRRFPSLDYVTGELGRGEVRPERLG</sequence>
<accession>A0A4S8JU14</accession>
<comment type="caution">
    <text evidence="1">The sequence shown here is derived from an EMBL/GenBank/DDBJ whole genome shotgun (WGS) entry which is preliminary data.</text>
</comment>
<dbReference type="EMBL" id="PYDT01000003">
    <property type="protein sequence ID" value="THU65674.1"/>
    <property type="molecule type" value="Genomic_DNA"/>
</dbReference>
<gene>
    <name evidence="1" type="ORF">C4D60_Mb05t06130</name>
</gene>
<organism evidence="1 2">
    <name type="scientific">Musa balbisiana</name>
    <name type="common">Banana</name>
    <dbReference type="NCBI Taxonomy" id="52838"/>
    <lineage>
        <taxon>Eukaryota</taxon>
        <taxon>Viridiplantae</taxon>
        <taxon>Streptophyta</taxon>
        <taxon>Embryophyta</taxon>
        <taxon>Tracheophyta</taxon>
        <taxon>Spermatophyta</taxon>
        <taxon>Magnoliopsida</taxon>
        <taxon>Liliopsida</taxon>
        <taxon>Zingiberales</taxon>
        <taxon>Musaceae</taxon>
        <taxon>Musa</taxon>
    </lineage>
</organism>
<dbReference type="Proteomes" id="UP000317650">
    <property type="component" value="Chromosome 5"/>
</dbReference>
<name>A0A4S8JU14_MUSBA</name>
<dbReference type="AlphaFoldDB" id="A0A4S8JU14"/>
<evidence type="ECO:0000313" key="1">
    <source>
        <dbReference type="EMBL" id="THU65674.1"/>
    </source>
</evidence>